<dbReference type="InterPro" id="IPR039989">
    <property type="entry name" value="NUDT9"/>
</dbReference>
<name>A0A914GY43_GLORO</name>
<dbReference type="Pfam" id="PF25969">
    <property type="entry name" value="NUDT9_N"/>
    <property type="match status" value="1"/>
</dbReference>
<sequence length="300" mass="33066">MNSSSTLIDFAVSRGLHVKCRDTTGPYFRSSIRRLPVDEGHVPWIVPFTGYSPSDYTADSVHGKPWADPSDPSTCKFNAIDGGVDRTSYHGNYKLSADGRPLNPFGRTGLRGRGLFGRWGPNHAADAIVSRRLTNGQLQFVAIERHDTGELALPGGMLNIGEQPLEAAVREFCEETLGNRPVAKLAGFWGTGRTVYRGYVDDHRNTDNAWGETMAVNFHDTEGLLDDVQLVGGDDAKSARWVGIGQNLKLYASHEYLVNIWVLVVSGKTRIIGEKENQGQQVESTGGKKSKRNWGNCIYR</sequence>
<dbReference type="Proteomes" id="UP000887572">
    <property type="component" value="Unplaced"/>
</dbReference>
<dbReference type="InterPro" id="IPR000086">
    <property type="entry name" value="NUDIX_hydrolase_dom"/>
</dbReference>
<reference evidence="3" key="1">
    <citation type="submission" date="2022-11" db="UniProtKB">
        <authorList>
            <consortium name="WormBaseParasite"/>
        </authorList>
    </citation>
    <scope>IDENTIFICATION</scope>
</reference>
<evidence type="ECO:0000313" key="3">
    <source>
        <dbReference type="WBParaSite" id="Gr19_v10_g12406.t1"/>
    </source>
</evidence>
<dbReference type="WBParaSite" id="Gr19_v10_g12406.t1">
    <property type="protein sequence ID" value="Gr19_v10_g12406.t1"/>
    <property type="gene ID" value="Gr19_v10_g12406"/>
</dbReference>
<evidence type="ECO:0000313" key="2">
    <source>
        <dbReference type="Proteomes" id="UP000887572"/>
    </source>
</evidence>
<dbReference type="CDD" id="cd03670">
    <property type="entry name" value="NUDIX_ADPRase_Nudt9"/>
    <property type="match status" value="1"/>
</dbReference>
<protein>
    <submittedName>
        <fullName evidence="3">Nudix hydrolase domain-containing protein</fullName>
    </submittedName>
</protein>
<dbReference type="GO" id="GO:0047631">
    <property type="term" value="F:ADP-ribose diphosphatase activity"/>
    <property type="evidence" value="ECO:0007669"/>
    <property type="project" value="InterPro"/>
</dbReference>
<dbReference type="AlphaFoldDB" id="A0A914GY43"/>
<organism evidence="2 3">
    <name type="scientific">Globodera rostochiensis</name>
    <name type="common">Golden nematode worm</name>
    <name type="synonym">Heterodera rostochiensis</name>
    <dbReference type="NCBI Taxonomy" id="31243"/>
    <lineage>
        <taxon>Eukaryota</taxon>
        <taxon>Metazoa</taxon>
        <taxon>Ecdysozoa</taxon>
        <taxon>Nematoda</taxon>
        <taxon>Chromadorea</taxon>
        <taxon>Rhabditida</taxon>
        <taxon>Tylenchina</taxon>
        <taxon>Tylenchomorpha</taxon>
        <taxon>Tylenchoidea</taxon>
        <taxon>Heteroderidae</taxon>
        <taxon>Heteroderinae</taxon>
        <taxon>Globodera</taxon>
    </lineage>
</organism>
<dbReference type="PROSITE" id="PS51462">
    <property type="entry name" value="NUDIX"/>
    <property type="match status" value="1"/>
</dbReference>
<dbReference type="SUPFAM" id="SSF55811">
    <property type="entry name" value="Nudix"/>
    <property type="match status" value="1"/>
</dbReference>
<evidence type="ECO:0000259" key="1">
    <source>
        <dbReference type="PROSITE" id="PS51462"/>
    </source>
</evidence>
<dbReference type="Gene3D" id="3.90.79.10">
    <property type="entry name" value="Nucleoside Triphosphate Pyrophosphohydrolase"/>
    <property type="match status" value="1"/>
</dbReference>
<proteinExistence type="predicted"/>
<keyword evidence="2" id="KW-1185">Reference proteome</keyword>
<dbReference type="PANTHER" id="PTHR13030">
    <property type="entry name" value="NUDIX HYDROLASE"/>
    <property type="match status" value="1"/>
</dbReference>
<dbReference type="PANTHER" id="PTHR13030:SF8">
    <property type="entry name" value="ADP-RIBOSE PYROPHOSPHATASE, MITOCHONDRIAL"/>
    <property type="match status" value="1"/>
</dbReference>
<dbReference type="InterPro" id="IPR015797">
    <property type="entry name" value="NUDIX_hydrolase-like_dom_sf"/>
</dbReference>
<accession>A0A914GY43</accession>
<feature type="domain" description="Nudix hydrolase" evidence="1">
    <location>
        <begin position="121"/>
        <end position="264"/>
    </location>
</feature>
<dbReference type="Pfam" id="PF00293">
    <property type="entry name" value="NUDIX"/>
    <property type="match status" value="1"/>
</dbReference>